<dbReference type="Proteomes" id="UP000651738">
    <property type="component" value="Unassembled WGS sequence"/>
</dbReference>
<name>A0ABD4L6Q0_9GAMM</name>
<organism evidence="6 7">
    <name type="scientific">Bisbaumannia pacifica</name>
    <dbReference type="NCBI Taxonomy" id="77098"/>
    <lineage>
        <taxon>Bacteria</taxon>
        <taxon>Pseudomonadati</taxon>
        <taxon>Pseudomonadota</taxon>
        <taxon>Gammaproteobacteria</taxon>
        <taxon>Oceanospirillales</taxon>
        <taxon>Halomonadaceae</taxon>
        <taxon>Bisbaumannia</taxon>
    </lineage>
</organism>
<dbReference type="RefSeq" id="WP_198058235.1">
    <property type="nucleotide sequence ID" value="NZ_JAEDAF010000015.1"/>
</dbReference>
<evidence type="ECO:0000256" key="4">
    <source>
        <dbReference type="ARBA" id="ARBA00023002"/>
    </source>
</evidence>
<evidence type="ECO:0000313" key="6">
    <source>
        <dbReference type="EMBL" id="MBH8581349.1"/>
    </source>
</evidence>
<dbReference type="InterPro" id="IPR051914">
    <property type="entry name" value="FAD-linked_OxidoTrans_Type4"/>
</dbReference>
<sequence length="493" mass="51913">MTATPQAEARMTAQFLQALVACLPAEGLVLDEAGRRAYECDALTLFRRLPGVVAIPEEIAQVQAILRLCDDYGVPVVARGAGTGLSGGALPHAEGVLLNLSRLDATLEIDPDRRLARVGAGVRNLAISQAAAPHGLYFAPDPSSQVASTLGGNIAENAGGVHCLKYGLTVNNVVAATLITIDGERLTLGSPLGEAPGLDLLALIHGSEGLLGVVVEAWVELLPLPRDKRVLLAGFAEVTDCAEAVAAIIAAGVVPAGLELMDRAAVVAVEEMVQQGWPCDLGALLICELDGSAAEVTAQSERVTALLKTHGADHLESATDPAEQARIWSVRKAAFPAIARLAPDTLVMDGSVPRRRLAAVLTRIIALAEAYGLRVFNTFHAGDGNIHPVILFDSRLEGELERAESLGQAILRLCVEEGGSITGEHGVGAEKVDAMCDQFSAAELRQFEAIKAAFDPRGLLNPGKLIPTLNRCAELGHLHVKDGRFPHPELPRF</sequence>
<dbReference type="InterPro" id="IPR036318">
    <property type="entry name" value="FAD-bd_PCMH-like_sf"/>
</dbReference>
<comment type="cofactor">
    <cofactor evidence="1">
        <name>FAD</name>
        <dbReference type="ChEBI" id="CHEBI:57692"/>
    </cofactor>
</comment>
<dbReference type="InterPro" id="IPR016169">
    <property type="entry name" value="FAD-bd_PCMH_sub2"/>
</dbReference>
<evidence type="ECO:0000256" key="2">
    <source>
        <dbReference type="ARBA" id="ARBA00022630"/>
    </source>
</evidence>
<accession>A0ABD4L6Q0</accession>
<reference evidence="6 7" key="1">
    <citation type="submission" date="2020-12" db="EMBL/GenBank/DDBJ databases">
        <title>Draft genome sequence of Halomonas pacifica strain CARE-V15.</title>
        <authorList>
            <person name="Vignesh N."/>
            <person name="Thabitha A."/>
            <person name="Saravanan R."/>
            <person name="Manigandan V."/>
        </authorList>
    </citation>
    <scope>NUCLEOTIDE SEQUENCE [LARGE SCALE GENOMIC DNA]</scope>
    <source>
        <strain evidence="6 7">CARE-V15</strain>
    </source>
</reference>
<dbReference type="InterPro" id="IPR016171">
    <property type="entry name" value="Vanillyl_alc_oxidase_C-sub2"/>
</dbReference>
<proteinExistence type="predicted"/>
<keyword evidence="4" id="KW-0560">Oxidoreductase</keyword>
<dbReference type="SUPFAM" id="SSF55103">
    <property type="entry name" value="FAD-linked oxidases, C-terminal domain"/>
    <property type="match status" value="1"/>
</dbReference>
<dbReference type="Gene3D" id="1.10.45.10">
    <property type="entry name" value="Vanillyl-alcohol Oxidase, Chain A, domain 4"/>
    <property type="match status" value="1"/>
</dbReference>
<gene>
    <name evidence="6" type="ORF">I7V36_14710</name>
</gene>
<dbReference type="InterPro" id="IPR016164">
    <property type="entry name" value="FAD-linked_Oxase-like_C"/>
</dbReference>
<dbReference type="PROSITE" id="PS51387">
    <property type="entry name" value="FAD_PCMH"/>
    <property type="match status" value="1"/>
</dbReference>
<evidence type="ECO:0000256" key="1">
    <source>
        <dbReference type="ARBA" id="ARBA00001974"/>
    </source>
</evidence>
<dbReference type="PANTHER" id="PTHR42934">
    <property type="entry name" value="GLYCOLATE OXIDASE SUBUNIT GLCD"/>
    <property type="match status" value="1"/>
</dbReference>
<protein>
    <submittedName>
        <fullName evidence="6">FAD-binding protein</fullName>
    </submittedName>
</protein>
<dbReference type="PANTHER" id="PTHR42934:SF1">
    <property type="entry name" value="GLYCOLATE OXIDASE SUBUNIT GLCD"/>
    <property type="match status" value="1"/>
</dbReference>
<evidence type="ECO:0000256" key="3">
    <source>
        <dbReference type="ARBA" id="ARBA00022827"/>
    </source>
</evidence>
<keyword evidence="2" id="KW-0285">Flavoprotein</keyword>
<feature type="domain" description="FAD-binding PCMH-type" evidence="5">
    <location>
        <begin position="46"/>
        <end position="224"/>
    </location>
</feature>
<dbReference type="Pfam" id="PF01565">
    <property type="entry name" value="FAD_binding_4"/>
    <property type="match status" value="1"/>
</dbReference>
<evidence type="ECO:0000313" key="7">
    <source>
        <dbReference type="Proteomes" id="UP000651738"/>
    </source>
</evidence>
<evidence type="ECO:0000259" key="5">
    <source>
        <dbReference type="PROSITE" id="PS51387"/>
    </source>
</evidence>
<dbReference type="Gene3D" id="3.30.70.2740">
    <property type="match status" value="1"/>
</dbReference>
<dbReference type="InterPro" id="IPR016166">
    <property type="entry name" value="FAD-bd_PCMH"/>
</dbReference>
<dbReference type="Gene3D" id="3.30.465.10">
    <property type="match status" value="1"/>
</dbReference>
<dbReference type="GO" id="GO:0016491">
    <property type="term" value="F:oxidoreductase activity"/>
    <property type="evidence" value="ECO:0007669"/>
    <property type="project" value="UniProtKB-KW"/>
</dbReference>
<comment type="caution">
    <text evidence="6">The sequence shown here is derived from an EMBL/GenBank/DDBJ whole genome shotgun (WGS) entry which is preliminary data.</text>
</comment>
<dbReference type="InterPro" id="IPR004113">
    <property type="entry name" value="FAD-bd_oxidored_4_C"/>
</dbReference>
<dbReference type="InterPro" id="IPR006094">
    <property type="entry name" value="Oxid_FAD_bind_N"/>
</dbReference>
<keyword evidence="3" id="KW-0274">FAD</keyword>
<dbReference type="EMBL" id="JAEDAF010000015">
    <property type="protein sequence ID" value="MBH8581349.1"/>
    <property type="molecule type" value="Genomic_DNA"/>
</dbReference>
<dbReference type="SUPFAM" id="SSF56176">
    <property type="entry name" value="FAD-binding/transporter-associated domain-like"/>
    <property type="match status" value="1"/>
</dbReference>
<dbReference type="Pfam" id="PF02913">
    <property type="entry name" value="FAD-oxidase_C"/>
    <property type="match status" value="1"/>
</dbReference>
<dbReference type="AlphaFoldDB" id="A0ABD4L6Q0"/>